<dbReference type="RefSeq" id="WP_116493171.1">
    <property type="nucleotide sequence ID" value="NZ_QDFR01000003.1"/>
</dbReference>
<evidence type="ECO:0000256" key="1">
    <source>
        <dbReference type="SAM" id="MobiDB-lite"/>
    </source>
</evidence>
<name>A0AA92H990_RHIRH</name>
<evidence type="ECO:0000313" key="3">
    <source>
        <dbReference type="Proteomes" id="UP000244335"/>
    </source>
</evidence>
<dbReference type="AlphaFoldDB" id="A0AA92H990"/>
<organism evidence="2 3">
    <name type="scientific">Rhizobium rhizogenes</name>
    <name type="common">Agrobacterium rhizogenes</name>
    <dbReference type="NCBI Taxonomy" id="359"/>
    <lineage>
        <taxon>Bacteria</taxon>
        <taxon>Pseudomonadati</taxon>
        <taxon>Pseudomonadota</taxon>
        <taxon>Alphaproteobacteria</taxon>
        <taxon>Hyphomicrobiales</taxon>
        <taxon>Rhizobiaceae</taxon>
        <taxon>Rhizobium/Agrobacterium group</taxon>
        <taxon>Rhizobium</taxon>
    </lineage>
</organism>
<evidence type="ECO:0008006" key="4">
    <source>
        <dbReference type="Google" id="ProtNLM"/>
    </source>
</evidence>
<reference evidence="2 3" key="1">
    <citation type="submission" date="2018-04" db="EMBL/GenBank/DDBJ databases">
        <authorList>
            <person name="Hagen T."/>
        </authorList>
    </citation>
    <scope>NUCLEOTIDE SEQUENCE [LARGE SCALE GENOMIC DNA]</scope>
    <source>
        <strain evidence="2 3">TPD7009</strain>
    </source>
</reference>
<sequence length="177" mass="19224">MIKLIATGVLVLVMTLGGVFAAVKFGQPPADDHKVDAPPPPQYVQGDLMTLPVLSNGAVAGYFLIRSTLLVDSVMMKDVKAPMTAYMTDELFGLLVGDKILDVKEVGKFDVAGFKTKIKDGINARMEKPLVRDVMIQQMDYITKEILDARDSTRKPQKIVINTDPEPPKAAAASPSH</sequence>
<proteinExistence type="predicted"/>
<evidence type="ECO:0000313" key="2">
    <source>
        <dbReference type="EMBL" id="PVE54133.1"/>
    </source>
</evidence>
<dbReference type="Proteomes" id="UP000244335">
    <property type="component" value="Unassembled WGS sequence"/>
</dbReference>
<accession>A0AA92H990</accession>
<feature type="region of interest" description="Disordered" evidence="1">
    <location>
        <begin position="154"/>
        <end position="177"/>
    </location>
</feature>
<comment type="caution">
    <text evidence="2">The sequence shown here is derived from an EMBL/GenBank/DDBJ whole genome shotgun (WGS) entry which is preliminary data.</text>
</comment>
<gene>
    <name evidence="2" type="ORF">DC430_12925</name>
</gene>
<protein>
    <recommendedName>
        <fullName evidence="4">Flagellar basal body-associated FliL family protein</fullName>
    </recommendedName>
</protein>
<dbReference type="EMBL" id="QDFR01000003">
    <property type="protein sequence ID" value="PVE54133.1"/>
    <property type="molecule type" value="Genomic_DNA"/>
</dbReference>